<feature type="signal peptide" evidence="4">
    <location>
        <begin position="1"/>
        <end position="20"/>
    </location>
</feature>
<sequence>MEKILKLFVILFIRFLTTKCDPCLTYKVLDTPDAITRSVANAAYPSTLCDNTLEAGWYRVTSYAGERMPTECVIGGNRCGTSYSIWMNGTYPDAGVVKTVEACAAHSDGDCCKYSYDIEVKNCTDYLVYNLIPVSPCYQAYCFGTELKCPEGETSDNGGFTPECEFDPCHSSNYEILVGEIKRSSNYTLQDNDVAIEDSRLTTGWYKIDSVTGNDIVNDSVSMMQCGTLYPLWMNGSIPDVSEKTIDRKVCYSSNCDWEFDIKVRNCGNYRTYYLTQLNVDKSAYCFGTLPVPDPTTTTARSRPGKDYNDTEDKPYIWVIVAILAVLSAILLTILLVKFVLQRTSQKRSVSCVSVQKTYPPSYEETLQNDKIKQLQKNQTERPYVLEHQFIPIDSMLVPPNSTYYA</sequence>
<keyword evidence="3" id="KW-0812">Transmembrane</keyword>
<evidence type="ECO:0000256" key="1">
    <source>
        <dbReference type="ARBA" id="ARBA00022729"/>
    </source>
</evidence>
<feature type="domain" description="UMOD/GP2/OIT3-like D8C" evidence="5">
    <location>
        <begin position="67"/>
        <end position="142"/>
    </location>
</feature>
<organism evidence="6 7">
    <name type="scientific">Mytilus coruscus</name>
    <name type="common">Sea mussel</name>
    <dbReference type="NCBI Taxonomy" id="42192"/>
    <lineage>
        <taxon>Eukaryota</taxon>
        <taxon>Metazoa</taxon>
        <taxon>Spiralia</taxon>
        <taxon>Lophotrochozoa</taxon>
        <taxon>Mollusca</taxon>
        <taxon>Bivalvia</taxon>
        <taxon>Autobranchia</taxon>
        <taxon>Pteriomorphia</taxon>
        <taxon>Mytilida</taxon>
        <taxon>Mytiloidea</taxon>
        <taxon>Mytilidae</taxon>
        <taxon>Mytilinae</taxon>
        <taxon>Mytilus</taxon>
    </lineage>
</organism>
<gene>
    <name evidence="6" type="ORF">MCOR_8072</name>
</gene>
<dbReference type="Proteomes" id="UP000507470">
    <property type="component" value="Unassembled WGS sequence"/>
</dbReference>
<evidence type="ECO:0000256" key="3">
    <source>
        <dbReference type="SAM" id="Phobius"/>
    </source>
</evidence>
<accession>A0A6J8AJ29</accession>
<protein>
    <recommendedName>
        <fullName evidence="5">UMOD/GP2/OIT3-like D8C domain-containing protein</fullName>
    </recommendedName>
</protein>
<dbReference type="PANTHER" id="PTHR36191:SF4">
    <property type="entry name" value="VWFD DOMAIN-CONTAINING PROTEIN"/>
    <property type="match status" value="1"/>
</dbReference>
<evidence type="ECO:0000313" key="6">
    <source>
        <dbReference type="EMBL" id="CAC5368570.1"/>
    </source>
</evidence>
<dbReference type="PANTHER" id="PTHR36191">
    <property type="entry name" value="ENDO/EXONUCLEASE/PHOSPHATASE DOMAIN-CONTAINING PROTEIN-RELATED"/>
    <property type="match status" value="1"/>
</dbReference>
<feature type="chain" id="PRO_5026984309" description="UMOD/GP2/OIT3-like D8C domain-containing protein" evidence="4">
    <location>
        <begin position="21"/>
        <end position="406"/>
    </location>
</feature>
<evidence type="ECO:0000256" key="2">
    <source>
        <dbReference type="ARBA" id="ARBA00023157"/>
    </source>
</evidence>
<dbReference type="OrthoDB" id="6123000at2759"/>
<keyword evidence="3" id="KW-0472">Membrane</keyword>
<evidence type="ECO:0000313" key="7">
    <source>
        <dbReference type="Proteomes" id="UP000507470"/>
    </source>
</evidence>
<name>A0A6J8AJ29_MYTCO</name>
<dbReference type="InterPro" id="IPR057774">
    <property type="entry name" value="D8C_UMOD/GP2/OIT3-like"/>
</dbReference>
<proteinExistence type="predicted"/>
<keyword evidence="3" id="KW-1133">Transmembrane helix</keyword>
<evidence type="ECO:0000259" key="5">
    <source>
        <dbReference type="Pfam" id="PF23283"/>
    </source>
</evidence>
<reference evidence="6 7" key="1">
    <citation type="submission" date="2020-06" db="EMBL/GenBank/DDBJ databases">
        <authorList>
            <person name="Li R."/>
            <person name="Bekaert M."/>
        </authorList>
    </citation>
    <scope>NUCLEOTIDE SEQUENCE [LARGE SCALE GENOMIC DNA]</scope>
    <source>
        <strain evidence="7">wild</strain>
    </source>
</reference>
<keyword evidence="2" id="KW-1015">Disulfide bond</keyword>
<keyword evidence="7" id="KW-1185">Reference proteome</keyword>
<dbReference type="EMBL" id="CACVKT020001493">
    <property type="protein sequence ID" value="CAC5368570.1"/>
    <property type="molecule type" value="Genomic_DNA"/>
</dbReference>
<dbReference type="AlphaFoldDB" id="A0A6J8AJ29"/>
<evidence type="ECO:0000256" key="4">
    <source>
        <dbReference type="SAM" id="SignalP"/>
    </source>
</evidence>
<feature type="transmembrane region" description="Helical" evidence="3">
    <location>
        <begin position="316"/>
        <end position="341"/>
    </location>
</feature>
<dbReference type="Pfam" id="PF23283">
    <property type="entry name" value="D8C_UMOD"/>
    <property type="match status" value="1"/>
</dbReference>
<keyword evidence="1 4" id="KW-0732">Signal</keyword>